<keyword evidence="6" id="KW-1185">Reference proteome</keyword>
<feature type="region of interest" description="Disordered" evidence="3">
    <location>
        <begin position="147"/>
        <end position="182"/>
    </location>
</feature>
<feature type="region of interest" description="Disordered" evidence="3">
    <location>
        <begin position="1"/>
        <end position="22"/>
    </location>
</feature>
<dbReference type="Proteomes" id="UP000291116">
    <property type="component" value="Unassembled WGS sequence"/>
</dbReference>
<dbReference type="InterPro" id="IPR031790">
    <property type="entry name" value="Znf-NOSIP"/>
</dbReference>
<evidence type="ECO:0000259" key="4">
    <source>
        <dbReference type="Pfam" id="PF15906"/>
    </source>
</evidence>
<dbReference type="EMBL" id="CAACVS010000587">
    <property type="protein sequence ID" value="VEU43815.1"/>
    <property type="molecule type" value="Genomic_DNA"/>
</dbReference>
<accession>A0A448ZP49</accession>
<evidence type="ECO:0000256" key="1">
    <source>
        <dbReference type="ARBA" id="ARBA00004123"/>
    </source>
</evidence>
<evidence type="ECO:0000313" key="5">
    <source>
        <dbReference type="EMBL" id="VEU43815.1"/>
    </source>
</evidence>
<dbReference type="GO" id="GO:0005634">
    <property type="term" value="C:nucleus"/>
    <property type="evidence" value="ECO:0007669"/>
    <property type="project" value="UniProtKB-SubCell"/>
</dbReference>
<dbReference type="GO" id="GO:0061630">
    <property type="term" value="F:ubiquitin protein ligase activity"/>
    <property type="evidence" value="ECO:0007669"/>
    <property type="project" value="InterPro"/>
</dbReference>
<proteinExistence type="predicted"/>
<dbReference type="AlphaFoldDB" id="A0A448ZP49"/>
<feature type="region of interest" description="Disordered" evidence="3">
    <location>
        <begin position="198"/>
        <end position="230"/>
    </location>
</feature>
<reference evidence="5 6" key="1">
    <citation type="submission" date="2019-01" db="EMBL/GenBank/DDBJ databases">
        <authorList>
            <person name="Ferrante I. M."/>
        </authorList>
    </citation>
    <scope>NUCLEOTIDE SEQUENCE [LARGE SCALE GENOMIC DNA]</scope>
    <source>
        <strain evidence="5 6">B856</strain>
    </source>
</reference>
<dbReference type="PANTHER" id="PTHR13063:SF10">
    <property type="entry name" value="NITRIC OXIDE SYNTHASE-INTERACTING PROTEIN"/>
    <property type="match status" value="1"/>
</dbReference>
<comment type="subcellular location">
    <subcellularLocation>
        <location evidence="1">Nucleus</location>
    </subcellularLocation>
</comment>
<dbReference type="PANTHER" id="PTHR13063">
    <property type="entry name" value="ENOS INTERACTING PROTEIN"/>
    <property type="match status" value="1"/>
</dbReference>
<feature type="compositionally biased region" description="Basic and acidic residues" evidence="3">
    <location>
        <begin position="147"/>
        <end position="173"/>
    </location>
</feature>
<feature type="compositionally biased region" description="Pro residues" evidence="3">
    <location>
        <begin position="214"/>
        <end position="223"/>
    </location>
</feature>
<dbReference type="InterPro" id="IPR016818">
    <property type="entry name" value="NOSIP"/>
</dbReference>
<dbReference type="Pfam" id="PF15906">
    <property type="entry name" value="zf-NOSIP"/>
    <property type="match status" value="1"/>
</dbReference>
<name>A0A448ZP49_9STRA</name>
<feature type="compositionally biased region" description="Basic and acidic residues" evidence="3">
    <location>
        <begin position="1"/>
        <end position="21"/>
    </location>
</feature>
<feature type="domain" description="Nitric oxide synthase-interacting protein zinc-finger" evidence="4">
    <location>
        <begin position="70"/>
        <end position="131"/>
    </location>
</feature>
<evidence type="ECO:0000256" key="3">
    <source>
        <dbReference type="SAM" id="MobiDB-lite"/>
    </source>
</evidence>
<gene>
    <name evidence="5" type="ORF">PSNMU_V1.4_AUG-EV-PASAV3_0108690</name>
</gene>
<evidence type="ECO:0000256" key="2">
    <source>
        <dbReference type="ARBA" id="ARBA00023242"/>
    </source>
</evidence>
<keyword evidence="2" id="KW-0539">Nucleus</keyword>
<evidence type="ECO:0000313" key="6">
    <source>
        <dbReference type="Proteomes" id="UP000291116"/>
    </source>
</evidence>
<dbReference type="OrthoDB" id="116827at2759"/>
<protein>
    <recommendedName>
        <fullName evidence="4">Nitric oxide synthase-interacting protein zinc-finger domain-containing protein</fullName>
    </recommendedName>
</protein>
<organism evidence="5 6">
    <name type="scientific">Pseudo-nitzschia multistriata</name>
    <dbReference type="NCBI Taxonomy" id="183589"/>
    <lineage>
        <taxon>Eukaryota</taxon>
        <taxon>Sar</taxon>
        <taxon>Stramenopiles</taxon>
        <taxon>Ochrophyta</taxon>
        <taxon>Bacillariophyta</taxon>
        <taxon>Bacillariophyceae</taxon>
        <taxon>Bacillariophycidae</taxon>
        <taxon>Bacillariales</taxon>
        <taxon>Bacillariaceae</taxon>
        <taxon>Pseudo-nitzschia</taxon>
    </lineage>
</organism>
<sequence length="350" mass="39934">MRERLDRQHFFPKQTKPEQHQPHCRYSIFDPVTIGPCIHPLARLRQLHDRATAVPMARKSKQPGGHNPLTAHERKKYAKDVYGTTTARLGRDSQYSLGDCGLSLHPARDHPVASPSGYIYERSAMLEYLLAKTRELKQRREEHDRALALRAEGSERREEQHRRDRVEDFERTQKVASAKRQKLEENVLKRTSYWLADMQPSKNDHDGDEANPTAPLPKRPPSPNTQRPLRRKDLIELCLLRKHSNKNKSDDGNNPRGDPVLCAISEKEITTQQALALVTTRGSSGDEAHPAQVVLESVYRDLKIEDEKTPVCPVTGRKLRKVLKLQRGGSSFASEDGRAVEAKQYRPTMT</sequence>